<dbReference type="AlphaFoldDB" id="A0A1M5S7E6"/>
<evidence type="ECO:0000256" key="3">
    <source>
        <dbReference type="ARBA" id="ARBA00023136"/>
    </source>
</evidence>
<dbReference type="SUPFAM" id="SSF56925">
    <property type="entry name" value="OMPA-like"/>
    <property type="match status" value="1"/>
</dbReference>
<dbReference type="InterPro" id="IPR051692">
    <property type="entry name" value="OMP-like"/>
</dbReference>
<feature type="chain" id="PRO_5013087453" evidence="6">
    <location>
        <begin position="23"/>
        <end position="264"/>
    </location>
</feature>
<dbReference type="EMBL" id="LT670817">
    <property type="protein sequence ID" value="SHH34399.1"/>
    <property type="molecule type" value="Genomic_DNA"/>
</dbReference>
<comment type="subcellular location">
    <subcellularLocation>
        <location evidence="1">Cell outer membrane</location>
    </subcellularLocation>
</comment>
<keyword evidence="2 6" id="KW-0732">Signal</keyword>
<dbReference type="Pfam" id="PF13505">
    <property type="entry name" value="OMP_b-brl"/>
    <property type="match status" value="1"/>
</dbReference>
<evidence type="ECO:0000313" key="9">
    <source>
        <dbReference type="Proteomes" id="UP000189796"/>
    </source>
</evidence>
<keyword evidence="4" id="KW-0998">Cell outer membrane</keyword>
<name>A0A1M5S7E6_9BRAD</name>
<evidence type="ECO:0000259" key="7">
    <source>
        <dbReference type="Pfam" id="PF13505"/>
    </source>
</evidence>
<reference evidence="8 9" key="1">
    <citation type="submission" date="2016-11" db="EMBL/GenBank/DDBJ databases">
        <authorList>
            <person name="Jaros S."/>
            <person name="Januszkiewicz K."/>
            <person name="Wedrychowicz H."/>
        </authorList>
    </citation>
    <scope>NUCLEOTIDE SEQUENCE [LARGE SCALE GENOMIC DNA]</scope>
    <source>
        <strain evidence="8 9">GAS138</strain>
    </source>
</reference>
<comment type="similarity">
    <text evidence="5">Belongs to the Omp25/RopB family.</text>
</comment>
<evidence type="ECO:0000256" key="2">
    <source>
        <dbReference type="ARBA" id="ARBA00022729"/>
    </source>
</evidence>
<proteinExistence type="inferred from homology"/>
<evidence type="ECO:0000256" key="1">
    <source>
        <dbReference type="ARBA" id="ARBA00004442"/>
    </source>
</evidence>
<dbReference type="InterPro" id="IPR027385">
    <property type="entry name" value="Beta-barrel_OMP"/>
</dbReference>
<feature type="signal peptide" evidence="6">
    <location>
        <begin position="1"/>
        <end position="22"/>
    </location>
</feature>
<evidence type="ECO:0000256" key="4">
    <source>
        <dbReference type="ARBA" id="ARBA00023237"/>
    </source>
</evidence>
<evidence type="ECO:0000313" key="8">
    <source>
        <dbReference type="EMBL" id="SHH34399.1"/>
    </source>
</evidence>
<dbReference type="Proteomes" id="UP000189796">
    <property type="component" value="Chromosome I"/>
</dbReference>
<organism evidence="8 9">
    <name type="scientific">Bradyrhizobium erythrophlei</name>
    <dbReference type="NCBI Taxonomy" id="1437360"/>
    <lineage>
        <taxon>Bacteria</taxon>
        <taxon>Pseudomonadati</taxon>
        <taxon>Pseudomonadota</taxon>
        <taxon>Alphaproteobacteria</taxon>
        <taxon>Hyphomicrobiales</taxon>
        <taxon>Nitrobacteraceae</taxon>
        <taxon>Bradyrhizobium</taxon>
    </lineage>
</organism>
<evidence type="ECO:0000256" key="5">
    <source>
        <dbReference type="ARBA" id="ARBA00038306"/>
    </source>
</evidence>
<dbReference type="OrthoDB" id="8016903at2"/>
<dbReference type="PANTHER" id="PTHR34001">
    <property type="entry name" value="BLL7405 PROTEIN"/>
    <property type="match status" value="1"/>
</dbReference>
<protein>
    <submittedName>
        <fullName evidence="8">Outer membrane immunogenic protein</fullName>
    </submittedName>
</protein>
<keyword evidence="3" id="KW-0472">Membrane</keyword>
<dbReference type="InterPro" id="IPR011250">
    <property type="entry name" value="OMP/PagP_B-barrel"/>
</dbReference>
<dbReference type="GO" id="GO:0009279">
    <property type="term" value="C:cell outer membrane"/>
    <property type="evidence" value="ECO:0007669"/>
    <property type="project" value="UniProtKB-SubCell"/>
</dbReference>
<evidence type="ECO:0000256" key="6">
    <source>
        <dbReference type="SAM" id="SignalP"/>
    </source>
</evidence>
<dbReference type="Gene3D" id="2.40.160.20">
    <property type="match status" value="1"/>
</dbReference>
<sequence>MKKFLLATVGLVALGMATPASAADVAAPPYTKAPPPPVVAIYDWTGFYIGVNGGGGSARKCWDLVGDSDADLPGPEGCHNATGGTAGGQIGYRWQTGNWVWGIEGQGNWADFRGSNVSNLFAPDFNRSRVDAFGLITGQIGYAWNNTLFYVKGGGAATGDKYDAFSGTSGLIIAAANETRWGGTVGAGLEFGFAPNWSVGVEYDHLFMGSRNVTLTAPLFSETEHIKQDVDIGLVRVNYRFGGYGGYGGNGGYGGYGAPGAAHY</sequence>
<accession>A0A1M5S7E6</accession>
<feature type="domain" description="Outer membrane protein beta-barrel" evidence="7">
    <location>
        <begin position="41"/>
        <end position="210"/>
    </location>
</feature>
<dbReference type="RefSeq" id="WP_079603288.1">
    <property type="nucleotide sequence ID" value="NZ_LT670817.1"/>
</dbReference>
<dbReference type="PANTHER" id="PTHR34001:SF3">
    <property type="entry name" value="BLL7405 PROTEIN"/>
    <property type="match status" value="1"/>
</dbReference>
<gene>
    <name evidence="8" type="ORF">SAMN05443248_4504</name>
</gene>